<dbReference type="Pfam" id="PF07690">
    <property type="entry name" value="MFS_1"/>
    <property type="match status" value="1"/>
</dbReference>
<feature type="transmembrane region" description="Helical" evidence="6">
    <location>
        <begin position="294"/>
        <end position="316"/>
    </location>
</feature>
<protein>
    <submittedName>
        <fullName evidence="7">MFSD8-like protein</fullName>
    </submittedName>
</protein>
<dbReference type="EMBL" id="CP111014">
    <property type="protein sequence ID" value="WAQ97893.1"/>
    <property type="molecule type" value="Genomic_DNA"/>
</dbReference>
<dbReference type="PANTHER" id="PTHR23510">
    <property type="entry name" value="INNER MEMBRANE TRANSPORT PROTEIN YAJR"/>
    <property type="match status" value="1"/>
</dbReference>
<comment type="subcellular location">
    <subcellularLocation>
        <location evidence="1">Endomembrane system</location>
        <topology evidence="1">Multi-pass membrane protein</topology>
    </subcellularLocation>
</comment>
<name>A0ABY7DL23_MYAAR</name>
<feature type="transmembrane region" description="Helical" evidence="6">
    <location>
        <begin position="108"/>
        <end position="125"/>
    </location>
</feature>
<evidence type="ECO:0000313" key="8">
    <source>
        <dbReference type="Proteomes" id="UP001164746"/>
    </source>
</evidence>
<keyword evidence="4 6" id="KW-1133">Transmembrane helix</keyword>
<dbReference type="PANTHER" id="PTHR23510:SF3">
    <property type="entry name" value="MAJOR FACILITATOR SUPERFAMILY DOMAIN-CONTAINING PROTEIN 8"/>
    <property type="match status" value="1"/>
</dbReference>
<evidence type="ECO:0000313" key="7">
    <source>
        <dbReference type="EMBL" id="WAQ97893.1"/>
    </source>
</evidence>
<organism evidence="7 8">
    <name type="scientific">Mya arenaria</name>
    <name type="common">Soft-shell clam</name>
    <dbReference type="NCBI Taxonomy" id="6604"/>
    <lineage>
        <taxon>Eukaryota</taxon>
        <taxon>Metazoa</taxon>
        <taxon>Spiralia</taxon>
        <taxon>Lophotrochozoa</taxon>
        <taxon>Mollusca</taxon>
        <taxon>Bivalvia</taxon>
        <taxon>Autobranchia</taxon>
        <taxon>Heteroconchia</taxon>
        <taxon>Euheterodonta</taxon>
        <taxon>Imparidentia</taxon>
        <taxon>Neoheterodontei</taxon>
        <taxon>Myida</taxon>
        <taxon>Myoidea</taxon>
        <taxon>Myidae</taxon>
        <taxon>Mya</taxon>
    </lineage>
</organism>
<feature type="transmembrane region" description="Helical" evidence="6">
    <location>
        <begin position="322"/>
        <end position="341"/>
    </location>
</feature>
<evidence type="ECO:0000256" key="4">
    <source>
        <dbReference type="ARBA" id="ARBA00022989"/>
    </source>
</evidence>
<feature type="transmembrane region" description="Helical" evidence="6">
    <location>
        <begin position="253"/>
        <end position="273"/>
    </location>
</feature>
<sequence>MSSRSKHQYGDEDDEVDEQSKLLRTIPPGISASISGTQTVTFEKQEVTKSRWRSIRVMYLTMFLSSLDKTATTDFLGWVVAAYSVGQLIASPFFGFWSNKRSSTREPIIVSLIINVIANVLYMYLESITVQPKWFLIAARVLIGFGAGDCRPFVCIRSDNISRKNISNGEHVGLPGNRIYYWTTAMVPIGFPGPVRKPALHFDMYTATGFFSAIVGIINIVLLIVVFKEHRVGVDEFLPSQNDEEEEVRPLDLLAVISSITIFFSVLFVFAVFETIATPLSMHMFAWTKAQATLYIGVILGCAGFVSIGVFVVIKILFNERYLLLGGFVLCFLGFVVYLPWGHRYPEIQFAEIENKAGNTSVSFSSAVDKNMSKLLLSDLHLSDNTAGNLSEDISNSMFQNIDFSGNGIQFPSQNISNNSSKEAVGCPYYYEWCTYTPALFFWQFLFGTFFVAVGYPTCNVMSYTIYSKILGPKPQVYDAYGPRVTFIAMLVLIVITIGGFVAVFRRLVPYSRNKEFLVAEST</sequence>
<keyword evidence="2" id="KW-0813">Transport</keyword>
<accession>A0ABY7DL23</accession>
<dbReference type="Proteomes" id="UP001164746">
    <property type="component" value="Chromosome 3"/>
</dbReference>
<evidence type="ECO:0000256" key="2">
    <source>
        <dbReference type="ARBA" id="ARBA00022448"/>
    </source>
</evidence>
<evidence type="ECO:0000256" key="5">
    <source>
        <dbReference type="ARBA" id="ARBA00023136"/>
    </source>
</evidence>
<dbReference type="SUPFAM" id="SSF103473">
    <property type="entry name" value="MFS general substrate transporter"/>
    <property type="match status" value="1"/>
</dbReference>
<keyword evidence="5 6" id="KW-0472">Membrane</keyword>
<evidence type="ECO:0000256" key="1">
    <source>
        <dbReference type="ARBA" id="ARBA00004127"/>
    </source>
</evidence>
<feature type="transmembrane region" description="Helical" evidence="6">
    <location>
        <begin position="487"/>
        <end position="505"/>
    </location>
</feature>
<dbReference type="InterPro" id="IPR036259">
    <property type="entry name" value="MFS_trans_sf"/>
</dbReference>
<feature type="transmembrane region" description="Helical" evidence="6">
    <location>
        <begin position="445"/>
        <end position="467"/>
    </location>
</feature>
<keyword evidence="8" id="KW-1185">Reference proteome</keyword>
<reference evidence="7" key="1">
    <citation type="submission" date="2022-11" db="EMBL/GenBank/DDBJ databases">
        <title>Centuries of genome instability and evolution in soft-shell clam transmissible cancer (bioRxiv).</title>
        <authorList>
            <person name="Hart S.F.M."/>
            <person name="Yonemitsu M.A."/>
            <person name="Giersch R.M."/>
            <person name="Beal B.F."/>
            <person name="Arriagada G."/>
            <person name="Davis B.W."/>
            <person name="Ostrander E.A."/>
            <person name="Goff S.P."/>
            <person name="Metzger M.J."/>
        </authorList>
    </citation>
    <scope>NUCLEOTIDE SEQUENCE</scope>
    <source>
        <strain evidence="7">MELC-2E11</strain>
        <tissue evidence="7">Siphon/mantle</tissue>
    </source>
</reference>
<feature type="transmembrane region" description="Helical" evidence="6">
    <location>
        <begin position="75"/>
        <end position="96"/>
    </location>
</feature>
<proteinExistence type="predicted"/>
<dbReference type="Gene3D" id="1.20.1250.20">
    <property type="entry name" value="MFS general substrate transporter like domains"/>
    <property type="match status" value="1"/>
</dbReference>
<keyword evidence="3 6" id="KW-0812">Transmembrane</keyword>
<dbReference type="CDD" id="cd17326">
    <property type="entry name" value="MFS_MFSD8"/>
    <property type="match status" value="1"/>
</dbReference>
<evidence type="ECO:0000256" key="3">
    <source>
        <dbReference type="ARBA" id="ARBA00022692"/>
    </source>
</evidence>
<gene>
    <name evidence="7" type="ORF">MAR_022266</name>
</gene>
<dbReference type="InterPro" id="IPR051068">
    <property type="entry name" value="MFS_Domain-Containing_Protein"/>
</dbReference>
<feature type="transmembrane region" description="Helical" evidence="6">
    <location>
        <begin position="207"/>
        <end position="227"/>
    </location>
</feature>
<dbReference type="InterPro" id="IPR011701">
    <property type="entry name" value="MFS"/>
</dbReference>
<evidence type="ECO:0000256" key="6">
    <source>
        <dbReference type="SAM" id="Phobius"/>
    </source>
</evidence>